<dbReference type="InterPro" id="IPR042092">
    <property type="entry name" value="PsdUridine_s_RsuA/RluB/E/F_cat"/>
</dbReference>
<dbReference type="NCBIfam" id="TIGR00093">
    <property type="entry name" value="pseudouridine synthase"/>
    <property type="match status" value="1"/>
</dbReference>
<evidence type="ECO:0000256" key="1">
    <source>
        <dbReference type="ARBA" id="ARBA00008348"/>
    </source>
</evidence>
<sequence length="234" mass="26404">MRLDRWLGNRPELGRQLARRLLAEGRIKVNGATTLQAEREVFAFDRIESDERLLQDGPGGRYLMLHKPRGCVSATVDTRHPTVLDCLDPDQRADLHLAGRLDFNTTGLLLLTNDGQWSRGLSHPRHKQTKRYLVTTAEVIPPHLVAAFAEGLYFAYEDLTTQPAQLELLDERSAYLTLVEGRYHQVKRMFGRFGIEVIALHRDRIGGLALDPTLAEGAHRALTKQEVALLRPAD</sequence>
<dbReference type="KEGG" id="por:APT59_04945"/>
<evidence type="ECO:0000313" key="9">
    <source>
        <dbReference type="EMBL" id="ALZ83581.1"/>
    </source>
</evidence>
<dbReference type="RefSeq" id="WP_059313833.1">
    <property type="nucleotide sequence ID" value="NZ_CP013987.1"/>
</dbReference>
<evidence type="ECO:0000259" key="8">
    <source>
        <dbReference type="Pfam" id="PF00849"/>
    </source>
</evidence>
<protein>
    <recommendedName>
        <fullName evidence="7">Pseudouridine synthase</fullName>
        <ecNumber evidence="7">5.4.99.-</ecNumber>
    </recommendedName>
</protein>
<comment type="similarity">
    <text evidence="1 7">Belongs to the pseudouridine synthase RsuA family.</text>
</comment>
<dbReference type="Pfam" id="PF00849">
    <property type="entry name" value="PseudoU_synth_2"/>
    <property type="match status" value="1"/>
</dbReference>
<dbReference type="CDD" id="cd00165">
    <property type="entry name" value="S4"/>
    <property type="match status" value="1"/>
</dbReference>
<dbReference type="InterPro" id="IPR020103">
    <property type="entry name" value="PsdUridine_synth_cat_dom_sf"/>
</dbReference>
<keyword evidence="2 6" id="KW-0694">RNA-binding</keyword>
<evidence type="ECO:0000313" key="10">
    <source>
        <dbReference type="Proteomes" id="UP000064137"/>
    </source>
</evidence>
<dbReference type="Gene3D" id="3.30.70.580">
    <property type="entry name" value="Pseudouridine synthase I, catalytic domain, N-terminal subdomain"/>
    <property type="match status" value="1"/>
</dbReference>
<dbReference type="Proteomes" id="UP000064137">
    <property type="component" value="Chromosome"/>
</dbReference>
<evidence type="ECO:0000256" key="3">
    <source>
        <dbReference type="ARBA" id="ARBA00023235"/>
    </source>
</evidence>
<dbReference type="InterPro" id="IPR020094">
    <property type="entry name" value="TruA/RsuA/RluB/E/F_N"/>
</dbReference>
<dbReference type="PROSITE" id="PS01149">
    <property type="entry name" value="PSI_RSU"/>
    <property type="match status" value="1"/>
</dbReference>
<organism evidence="9 10">
    <name type="scientific">Pseudomonas oryzihabitans</name>
    <dbReference type="NCBI Taxonomy" id="47885"/>
    <lineage>
        <taxon>Bacteria</taxon>
        <taxon>Pseudomonadati</taxon>
        <taxon>Pseudomonadota</taxon>
        <taxon>Gammaproteobacteria</taxon>
        <taxon>Pseudomonadales</taxon>
        <taxon>Pseudomonadaceae</taxon>
        <taxon>Pseudomonas</taxon>
    </lineage>
</organism>
<dbReference type="OrthoDB" id="9807213at2"/>
<dbReference type="PANTHER" id="PTHR47683">
    <property type="entry name" value="PSEUDOURIDINE SYNTHASE FAMILY PROTEIN-RELATED"/>
    <property type="match status" value="1"/>
</dbReference>
<dbReference type="InterPro" id="IPR018496">
    <property type="entry name" value="PsdUridine_synth_RsuA/RluB_CS"/>
</dbReference>
<feature type="domain" description="Pseudouridine synthase RsuA/RluA-like" evidence="8">
    <location>
        <begin position="62"/>
        <end position="190"/>
    </location>
</feature>
<dbReference type="CDD" id="cd02553">
    <property type="entry name" value="PseudoU_synth_RsuA"/>
    <property type="match status" value="1"/>
</dbReference>
<dbReference type="EMBL" id="CP013987">
    <property type="protein sequence ID" value="ALZ83581.1"/>
    <property type="molecule type" value="Genomic_DNA"/>
</dbReference>
<dbReference type="GO" id="GO:0006364">
    <property type="term" value="P:rRNA processing"/>
    <property type="evidence" value="ECO:0007669"/>
    <property type="project" value="UniProtKB-ARBA"/>
</dbReference>
<dbReference type="AlphaFoldDB" id="A0A0U4WNF4"/>
<dbReference type="SUPFAM" id="SSF55120">
    <property type="entry name" value="Pseudouridine synthase"/>
    <property type="match status" value="1"/>
</dbReference>
<dbReference type="InterPro" id="IPR050343">
    <property type="entry name" value="RsuA_PseudoU_synthase"/>
</dbReference>
<gene>
    <name evidence="9" type="ORF">APT59_04945</name>
</gene>
<dbReference type="GO" id="GO:0003723">
    <property type="term" value="F:RNA binding"/>
    <property type="evidence" value="ECO:0007669"/>
    <property type="project" value="UniProtKB-KW"/>
</dbReference>
<comment type="catalytic activity">
    <reaction evidence="4">
        <text>uridine(516) in 16S rRNA = pseudouridine(516) in 16S rRNA</text>
        <dbReference type="Rhea" id="RHEA:38867"/>
        <dbReference type="Rhea" id="RHEA-COMP:10089"/>
        <dbReference type="Rhea" id="RHEA-COMP:10090"/>
        <dbReference type="ChEBI" id="CHEBI:65314"/>
        <dbReference type="ChEBI" id="CHEBI:65315"/>
        <dbReference type="EC" id="5.4.99.19"/>
    </reaction>
</comment>
<evidence type="ECO:0000256" key="6">
    <source>
        <dbReference type="PROSITE-ProRule" id="PRU00182"/>
    </source>
</evidence>
<dbReference type="EC" id="5.4.99.-" evidence="7"/>
<keyword evidence="3 7" id="KW-0413">Isomerase</keyword>
<dbReference type="PROSITE" id="PS50889">
    <property type="entry name" value="S4"/>
    <property type="match status" value="1"/>
</dbReference>
<accession>A0A0U4WNF4</accession>
<evidence type="ECO:0000256" key="4">
    <source>
        <dbReference type="ARBA" id="ARBA00036749"/>
    </source>
</evidence>
<comment type="function">
    <text evidence="5">Responsible for synthesis of pseudouridine from uracil-516 in 16S ribosomal RNA.</text>
</comment>
<reference evidence="9 10" key="1">
    <citation type="submission" date="2016-01" db="EMBL/GenBank/DDBJ databases">
        <title>Annotation of Pseudomonas oryzihabitans USDA-ARS-USMARC-56511.</title>
        <authorList>
            <person name="Harhay G.P."/>
            <person name="Harhay D.M."/>
            <person name="Smith T.P.L."/>
            <person name="Bono J.L."/>
            <person name="Heaton M.P."/>
            <person name="Clawson M.L."/>
            <person name="Chitko-Mckown C.G."/>
            <person name="Capik S.F."/>
            <person name="DeDonder K.D."/>
            <person name="Apley M.D."/>
            <person name="Lubbers B.V."/>
            <person name="White B.J."/>
            <person name="Larson R.L."/>
        </authorList>
    </citation>
    <scope>NUCLEOTIDE SEQUENCE [LARGE SCALE GENOMIC DNA]</scope>
    <source>
        <strain evidence="9 10">USDA-ARS-USMARC-56511</strain>
    </source>
</reference>
<evidence type="ECO:0000256" key="7">
    <source>
        <dbReference type="RuleBase" id="RU003887"/>
    </source>
</evidence>
<dbReference type="PANTHER" id="PTHR47683:SF4">
    <property type="entry name" value="PSEUDOURIDINE SYNTHASE"/>
    <property type="match status" value="1"/>
</dbReference>
<dbReference type="GO" id="GO:0001522">
    <property type="term" value="P:pseudouridine synthesis"/>
    <property type="evidence" value="ECO:0007669"/>
    <property type="project" value="InterPro"/>
</dbReference>
<dbReference type="InterPro" id="IPR000748">
    <property type="entry name" value="PsdUridine_synth_RsuA/RluB/E/F"/>
</dbReference>
<dbReference type="Gene3D" id="3.30.70.1560">
    <property type="entry name" value="Alpha-L RNA-binding motif"/>
    <property type="match status" value="1"/>
</dbReference>
<dbReference type="GO" id="GO:0160136">
    <property type="term" value="F:16S rRNA pseudouridine(516) synthase activity"/>
    <property type="evidence" value="ECO:0007669"/>
    <property type="project" value="UniProtKB-EC"/>
</dbReference>
<name>A0A0U4WNF4_9PSED</name>
<evidence type="ECO:0000256" key="5">
    <source>
        <dbReference type="ARBA" id="ARBA00037590"/>
    </source>
</evidence>
<evidence type="ECO:0000256" key="2">
    <source>
        <dbReference type="ARBA" id="ARBA00022884"/>
    </source>
</evidence>
<proteinExistence type="inferred from homology"/>
<dbReference type="Gene3D" id="3.10.290.10">
    <property type="entry name" value="RNA-binding S4 domain"/>
    <property type="match status" value="1"/>
</dbReference>
<dbReference type="SUPFAM" id="SSF55174">
    <property type="entry name" value="Alpha-L RNA-binding motif"/>
    <property type="match status" value="1"/>
</dbReference>
<dbReference type="InterPro" id="IPR006145">
    <property type="entry name" value="PsdUridine_synth_RsuA/RluA"/>
</dbReference>
<dbReference type="InterPro" id="IPR036986">
    <property type="entry name" value="S4_RNA-bd_sf"/>
</dbReference>